<keyword evidence="8" id="KW-1185">Reference proteome</keyword>
<dbReference type="SMART" id="SM00380">
    <property type="entry name" value="AP2"/>
    <property type="match status" value="1"/>
</dbReference>
<dbReference type="GO" id="GO:0003677">
    <property type="term" value="F:DNA binding"/>
    <property type="evidence" value="ECO:0007669"/>
    <property type="project" value="UniProtKB-KW"/>
</dbReference>
<reference evidence="7 8" key="1">
    <citation type="journal article" date="2023" name="Commun. Biol.">
        <title>Reorganization of the ancestral sex-determining regions during the evolution of trioecy in Pleodorina starrii.</title>
        <authorList>
            <person name="Takahashi K."/>
            <person name="Suzuki S."/>
            <person name="Kawai-Toyooka H."/>
            <person name="Yamamoto K."/>
            <person name="Hamaji T."/>
            <person name="Ootsuki R."/>
            <person name="Yamaguchi H."/>
            <person name="Kawachi M."/>
            <person name="Higashiyama T."/>
            <person name="Nozaki H."/>
        </authorList>
    </citation>
    <scope>NUCLEOTIDE SEQUENCE [LARGE SCALE GENOMIC DNA]</scope>
    <source>
        <strain evidence="7 8">NIES-4479</strain>
    </source>
</reference>
<feature type="domain" description="AP2/ERF" evidence="6">
    <location>
        <begin position="8"/>
        <end position="71"/>
    </location>
</feature>
<comment type="subcellular location">
    <subcellularLocation>
        <location evidence="1">Nucleus</location>
    </subcellularLocation>
</comment>
<dbReference type="PANTHER" id="PTHR32467">
    <property type="entry name" value="AP2-LIKE ETHYLENE-RESPONSIVE TRANSCRIPTION FACTOR"/>
    <property type="match status" value="1"/>
</dbReference>
<keyword evidence="2" id="KW-0805">Transcription regulation</keyword>
<dbReference type="GO" id="GO:0005634">
    <property type="term" value="C:nucleus"/>
    <property type="evidence" value="ECO:0007669"/>
    <property type="project" value="UniProtKB-SubCell"/>
</dbReference>
<dbReference type="GO" id="GO:0003700">
    <property type="term" value="F:DNA-binding transcription factor activity"/>
    <property type="evidence" value="ECO:0007669"/>
    <property type="project" value="InterPro"/>
</dbReference>
<dbReference type="PROSITE" id="PS51032">
    <property type="entry name" value="AP2_ERF"/>
    <property type="match status" value="1"/>
</dbReference>
<dbReference type="SUPFAM" id="SSF54171">
    <property type="entry name" value="DNA-binding domain"/>
    <property type="match status" value="1"/>
</dbReference>
<dbReference type="Gene3D" id="3.30.730.10">
    <property type="entry name" value="AP2/ERF domain"/>
    <property type="match status" value="1"/>
</dbReference>
<dbReference type="EMBL" id="BRXU01000002">
    <property type="protein sequence ID" value="GLC49331.1"/>
    <property type="molecule type" value="Genomic_DNA"/>
</dbReference>
<dbReference type="PANTHER" id="PTHR32467:SF90">
    <property type="entry name" value="AP2-LIKE ETHYLENE-RESPONSIVE TRANSCRIPTION FACTOR AIL1"/>
    <property type="match status" value="1"/>
</dbReference>
<comment type="caution">
    <text evidence="7">The sequence shown here is derived from an EMBL/GenBank/DDBJ whole genome shotgun (WGS) entry which is preliminary data.</text>
</comment>
<evidence type="ECO:0000256" key="4">
    <source>
        <dbReference type="ARBA" id="ARBA00023163"/>
    </source>
</evidence>
<gene>
    <name evidence="7" type="primary">PLEST004220</name>
    <name evidence="7" type="ORF">PLESTB_000207500</name>
</gene>
<keyword evidence="3" id="KW-0238">DNA-binding</keyword>
<dbReference type="InterPro" id="IPR001471">
    <property type="entry name" value="AP2/ERF_dom"/>
</dbReference>
<evidence type="ECO:0000256" key="2">
    <source>
        <dbReference type="ARBA" id="ARBA00023015"/>
    </source>
</evidence>
<organism evidence="7 8">
    <name type="scientific">Pleodorina starrii</name>
    <dbReference type="NCBI Taxonomy" id="330485"/>
    <lineage>
        <taxon>Eukaryota</taxon>
        <taxon>Viridiplantae</taxon>
        <taxon>Chlorophyta</taxon>
        <taxon>core chlorophytes</taxon>
        <taxon>Chlorophyceae</taxon>
        <taxon>CS clade</taxon>
        <taxon>Chlamydomonadales</taxon>
        <taxon>Volvocaceae</taxon>
        <taxon>Pleodorina</taxon>
    </lineage>
</organism>
<name>A0A9W6BBX7_9CHLO</name>
<accession>A0A9W6BBX7</accession>
<keyword evidence="4" id="KW-0804">Transcription</keyword>
<dbReference type="InterPro" id="IPR036955">
    <property type="entry name" value="AP2/ERF_dom_sf"/>
</dbReference>
<dbReference type="CDD" id="cd00018">
    <property type="entry name" value="AP2"/>
    <property type="match status" value="1"/>
</dbReference>
<evidence type="ECO:0000256" key="5">
    <source>
        <dbReference type="ARBA" id="ARBA00023242"/>
    </source>
</evidence>
<evidence type="ECO:0000313" key="7">
    <source>
        <dbReference type="EMBL" id="GLC49331.1"/>
    </source>
</evidence>
<dbReference type="AlphaFoldDB" id="A0A9W6BBX7"/>
<evidence type="ECO:0000256" key="3">
    <source>
        <dbReference type="ARBA" id="ARBA00023125"/>
    </source>
</evidence>
<keyword evidence="5" id="KW-0539">Nucleus</keyword>
<proteinExistence type="predicted"/>
<protein>
    <recommendedName>
        <fullName evidence="6">AP2/ERF domain-containing protein</fullName>
    </recommendedName>
</protein>
<evidence type="ECO:0000313" key="8">
    <source>
        <dbReference type="Proteomes" id="UP001165080"/>
    </source>
</evidence>
<dbReference type="InterPro" id="IPR016177">
    <property type="entry name" value="DNA-bd_dom_sf"/>
</dbReference>
<sequence length="122" mass="13389">MASKPHPQYLGVSLHSFSGRQVARWEAHIPIEGRPRCLYLGGFVTAEQAAEAYDVAALKIEGAEAAFTNFPLSRYTELLPALESIDLTDLINELRQRGYDALPLVDFGQQSNSAACGNFMSE</sequence>
<evidence type="ECO:0000259" key="6">
    <source>
        <dbReference type="PROSITE" id="PS51032"/>
    </source>
</evidence>
<dbReference type="Proteomes" id="UP001165080">
    <property type="component" value="Unassembled WGS sequence"/>
</dbReference>
<evidence type="ECO:0000256" key="1">
    <source>
        <dbReference type="ARBA" id="ARBA00004123"/>
    </source>
</evidence>